<sequence>MRVPQELVYLIVDNLHDDIPSLKSCSLTARAFVDSAQTWLFNKVEILPPKIVLVGSETCFARDEYDEYLEQPHVPWVMSGETLSLVLALLDLKRISLIENSPSQWNEFGNFSMDWNQLGRSLKSALATVFSSPKLESCQFSRVNYFTQEWGERTSWQESKPWHPQLQSLLVSEIGSDPICRYLLHPRIDLTHITSLTIVTGSVEWKEKMARAAIGATHLALYQPHSPGTALKSILTPTLRSIHFFSTHLSASIPTTFEACPQNSCLERIVFEGPAGKFRTPLHSPSIDARIQAVMEHLGPLESVEIRAYVWTDAYNRYPFREWADNVRAMLPSLVGRGLLILTPITRAYEDLHHGWE</sequence>
<dbReference type="EMBL" id="JACAZH010000004">
    <property type="protein sequence ID" value="KAF7370253.1"/>
    <property type="molecule type" value="Genomic_DNA"/>
</dbReference>
<evidence type="ECO:0000313" key="1">
    <source>
        <dbReference type="EMBL" id="KAF7370253.1"/>
    </source>
</evidence>
<dbReference type="AlphaFoldDB" id="A0A8H6Z122"/>
<keyword evidence="2" id="KW-1185">Reference proteome</keyword>
<accession>A0A8H6Z122</accession>
<evidence type="ECO:0000313" key="2">
    <source>
        <dbReference type="Proteomes" id="UP000623467"/>
    </source>
</evidence>
<reference evidence="1" key="1">
    <citation type="submission" date="2020-05" db="EMBL/GenBank/DDBJ databases">
        <title>Mycena genomes resolve the evolution of fungal bioluminescence.</title>
        <authorList>
            <person name="Tsai I.J."/>
        </authorList>
    </citation>
    <scope>NUCLEOTIDE SEQUENCE</scope>
    <source>
        <strain evidence="1">160909Yilan</strain>
    </source>
</reference>
<proteinExistence type="predicted"/>
<protein>
    <submittedName>
        <fullName evidence="1">Uncharacterized protein</fullName>
    </submittedName>
</protein>
<gene>
    <name evidence="1" type="ORF">MSAN_00656400</name>
</gene>
<dbReference type="Proteomes" id="UP000623467">
    <property type="component" value="Unassembled WGS sequence"/>
</dbReference>
<comment type="caution">
    <text evidence="1">The sequence shown here is derived from an EMBL/GenBank/DDBJ whole genome shotgun (WGS) entry which is preliminary data.</text>
</comment>
<dbReference type="OrthoDB" id="2745898at2759"/>
<name>A0A8H6Z122_9AGAR</name>
<organism evidence="1 2">
    <name type="scientific">Mycena sanguinolenta</name>
    <dbReference type="NCBI Taxonomy" id="230812"/>
    <lineage>
        <taxon>Eukaryota</taxon>
        <taxon>Fungi</taxon>
        <taxon>Dikarya</taxon>
        <taxon>Basidiomycota</taxon>
        <taxon>Agaricomycotina</taxon>
        <taxon>Agaricomycetes</taxon>
        <taxon>Agaricomycetidae</taxon>
        <taxon>Agaricales</taxon>
        <taxon>Marasmiineae</taxon>
        <taxon>Mycenaceae</taxon>
        <taxon>Mycena</taxon>
    </lineage>
</organism>